<reference evidence="10" key="2">
    <citation type="journal article" date="2016" name="Sci. Rep.">
        <title>Dictyocaulus viviparus genome, variome and transcriptome elucidate lungworm biology and support future intervention.</title>
        <authorList>
            <person name="McNulty S.N."/>
            <person name="Strube C."/>
            <person name="Rosa B.A."/>
            <person name="Martin J.C."/>
            <person name="Tyagi R."/>
            <person name="Choi Y.J."/>
            <person name="Wang Q."/>
            <person name="Hallsworth Pepin K."/>
            <person name="Zhang X."/>
            <person name="Ozersky P."/>
            <person name="Wilson R.K."/>
            <person name="Sternberg P.W."/>
            <person name="Gasser R.B."/>
            <person name="Mitreva M."/>
        </authorList>
    </citation>
    <scope>NUCLEOTIDE SEQUENCE [LARGE SCALE GENOMIC DNA]</scope>
    <source>
        <strain evidence="10">HannoverDv2000</strain>
    </source>
</reference>
<evidence type="ECO:0000313" key="9">
    <source>
        <dbReference type="EMBL" id="KJH46522.1"/>
    </source>
</evidence>
<dbReference type="InterPro" id="IPR050344">
    <property type="entry name" value="Peptidase_M1_aminopeptidases"/>
</dbReference>
<evidence type="ECO:0000256" key="6">
    <source>
        <dbReference type="ARBA" id="ARBA00022833"/>
    </source>
</evidence>
<dbReference type="GO" id="GO:0005737">
    <property type="term" value="C:cytoplasm"/>
    <property type="evidence" value="ECO:0007669"/>
    <property type="project" value="TreeGrafter"/>
</dbReference>
<proteinExistence type="inferred from homology"/>
<dbReference type="EMBL" id="KN716349">
    <property type="protein sequence ID" value="KJH46522.1"/>
    <property type="molecule type" value="Genomic_DNA"/>
</dbReference>
<dbReference type="GO" id="GO:0070006">
    <property type="term" value="F:metalloaminopeptidase activity"/>
    <property type="evidence" value="ECO:0007669"/>
    <property type="project" value="TreeGrafter"/>
</dbReference>
<keyword evidence="3" id="KW-0645">Protease</keyword>
<dbReference type="GO" id="GO:0005615">
    <property type="term" value="C:extracellular space"/>
    <property type="evidence" value="ECO:0007669"/>
    <property type="project" value="TreeGrafter"/>
</dbReference>
<dbReference type="Proteomes" id="UP000053766">
    <property type="component" value="Unassembled WGS sequence"/>
</dbReference>
<sequence length="391" mass="44970">MYEGLFPFLTQFTYFDIYGVTIMKVVAMENWGLITVRQKLLLNNSSISTLTEGRLTQIVLAHEIAHQWFGNLVTMKWWDDLWLNEGFASMIGLKATDVLANTPLSQDELSVDIARAMRSDQMPSSAPISRRDEEFDPETAFTSNTYKKAMLIILMMERIVSEVTFRDGLRMFLNEFMYKNVDHADLLAVLTRVYNGSMIGERLVGRNFTLSEVIETWIYQRGFPLINVRGRSDGKVLVTHEIYQHVPGHKPSGVQWKIPLFIRDPLTLKPTVQWLLENSTAVLDLGADMVLDRDGRNFVRVRYDTDLYLNIIARLHANANCIPVAARVLLIDAIFSTRLMDDSFTLAEIGNISYAHALNLSVYLRKEVIFVLSYFRRSFRSSMSYFYVVIK</sequence>
<dbReference type="GO" id="GO:0008270">
    <property type="term" value="F:zinc ion binding"/>
    <property type="evidence" value="ECO:0007669"/>
    <property type="project" value="InterPro"/>
</dbReference>
<evidence type="ECO:0000256" key="1">
    <source>
        <dbReference type="ARBA" id="ARBA00001947"/>
    </source>
</evidence>
<dbReference type="Gene3D" id="1.10.390.10">
    <property type="entry name" value="Neutral Protease Domain 2"/>
    <property type="match status" value="1"/>
</dbReference>
<gene>
    <name evidence="9" type="ORF">DICVIV_07426</name>
</gene>
<dbReference type="PANTHER" id="PTHR11533">
    <property type="entry name" value="PROTEASE M1 ZINC METALLOPROTEASE"/>
    <property type="match status" value="1"/>
</dbReference>
<name>A0A0D8XRU6_DICVI</name>
<dbReference type="InterPro" id="IPR014782">
    <property type="entry name" value="Peptidase_M1_dom"/>
</dbReference>
<organism evidence="9 10">
    <name type="scientific">Dictyocaulus viviparus</name>
    <name type="common">Bovine lungworm</name>
    <dbReference type="NCBI Taxonomy" id="29172"/>
    <lineage>
        <taxon>Eukaryota</taxon>
        <taxon>Metazoa</taxon>
        <taxon>Ecdysozoa</taxon>
        <taxon>Nematoda</taxon>
        <taxon>Chromadorea</taxon>
        <taxon>Rhabditida</taxon>
        <taxon>Rhabditina</taxon>
        <taxon>Rhabditomorpha</taxon>
        <taxon>Strongyloidea</taxon>
        <taxon>Metastrongylidae</taxon>
        <taxon>Dictyocaulus</taxon>
    </lineage>
</organism>
<dbReference type="AlphaFoldDB" id="A0A0D8XRU6"/>
<keyword evidence="5" id="KW-0378">Hydrolase</keyword>
<dbReference type="SUPFAM" id="SSF55486">
    <property type="entry name" value="Metalloproteases ('zincins'), catalytic domain"/>
    <property type="match status" value="1"/>
</dbReference>
<keyword evidence="4" id="KW-0479">Metal-binding</keyword>
<dbReference type="GO" id="GO:0006508">
    <property type="term" value="P:proteolysis"/>
    <property type="evidence" value="ECO:0007669"/>
    <property type="project" value="UniProtKB-KW"/>
</dbReference>
<dbReference type="GO" id="GO:0043171">
    <property type="term" value="P:peptide catabolic process"/>
    <property type="evidence" value="ECO:0007669"/>
    <property type="project" value="TreeGrafter"/>
</dbReference>
<dbReference type="OrthoDB" id="6337587at2759"/>
<dbReference type="Pfam" id="PF01433">
    <property type="entry name" value="Peptidase_M1"/>
    <property type="match status" value="1"/>
</dbReference>
<protein>
    <recommendedName>
        <fullName evidence="8">Peptidase M1 membrane alanine aminopeptidase domain-containing protein</fullName>
    </recommendedName>
</protein>
<evidence type="ECO:0000256" key="3">
    <source>
        <dbReference type="ARBA" id="ARBA00022670"/>
    </source>
</evidence>
<keyword evidence="6" id="KW-0862">Zinc</keyword>
<comment type="cofactor">
    <cofactor evidence="1">
        <name>Zn(2+)</name>
        <dbReference type="ChEBI" id="CHEBI:29105"/>
    </cofactor>
</comment>
<evidence type="ECO:0000259" key="8">
    <source>
        <dbReference type="Pfam" id="PF01433"/>
    </source>
</evidence>
<evidence type="ECO:0000256" key="4">
    <source>
        <dbReference type="ARBA" id="ARBA00022723"/>
    </source>
</evidence>
<dbReference type="STRING" id="29172.A0A0D8XRU6"/>
<comment type="similarity">
    <text evidence="2">Belongs to the peptidase M1 family.</text>
</comment>
<accession>A0A0D8XRU6</accession>
<reference evidence="9 10" key="1">
    <citation type="submission" date="2013-11" db="EMBL/GenBank/DDBJ databases">
        <title>Draft genome of the bovine lungworm Dictyocaulus viviparus.</title>
        <authorList>
            <person name="Mitreva M."/>
        </authorList>
    </citation>
    <scope>NUCLEOTIDE SEQUENCE [LARGE SCALE GENOMIC DNA]</scope>
    <source>
        <strain evidence="9 10">HannoverDv2000</strain>
    </source>
</reference>
<evidence type="ECO:0000256" key="7">
    <source>
        <dbReference type="ARBA" id="ARBA00023049"/>
    </source>
</evidence>
<evidence type="ECO:0000313" key="10">
    <source>
        <dbReference type="Proteomes" id="UP000053766"/>
    </source>
</evidence>
<keyword evidence="10" id="KW-1185">Reference proteome</keyword>
<feature type="domain" description="Peptidase M1 membrane alanine aminopeptidase" evidence="8">
    <location>
        <begin position="15"/>
        <end position="217"/>
    </location>
</feature>
<keyword evidence="7" id="KW-0482">Metalloprotease</keyword>
<dbReference type="GO" id="GO:0016020">
    <property type="term" value="C:membrane"/>
    <property type="evidence" value="ECO:0007669"/>
    <property type="project" value="TreeGrafter"/>
</dbReference>
<dbReference type="PRINTS" id="PR00756">
    <property type="entry name" value="ALADIPTASE"/>
</dbReference>
<dbReference type="PANTHER" id="PTHR11533:SF299">
    <property type="entry name" value="AMINOPEPTIDASE"/>
    <property type="match status" value="1"/>
</dbReference>
<evidence type="ECO:0000256" key="5">
    <source>
        <dbReference type="ARBA" id="ARBA00022801"/>
    </source>
</evidence>
<dbReference type="InterPro" id="IPR027268">
    <property type="entry name" value="Peptidase_M4/M1_CTD_sf"/>
</dbReference>
<evidence type="ECO:0000256" key="2">
    <source>
        <dbReference type="ARBA" id="ARBA00010136"/>
    </source>
</evidence>
<dbReference type="GO" id="GO:0042277">
    <property type="term" value="F:peptide binding"/>
    <property type="evidence" value="ECO:0007669"/>
    <property type="project" value="TreeGrafter"/>
</dbReference>
<dbReference type="InterPro" id="IPR001930">
    <property type="entry name" value="Peptidase_M1"/>
</dbReference>